<reference evidence="2 3" key="1">
    <citation type="submission" date="2018-06" db="EMBL/GenBank/DDBJ databases">
        <authorList>
            <consortium name="Pathogen Informatics"/>
            <person name="Doyle S."/>
        </authorList>
    </citation>
    <scope>NUCLEOTIDE SEQUENCE [LARGE SCALE GENOMIC DNA]</scope>
    <source>
        <strain evidence="2 3">NCTC11872</strain>
    </source>
</reference>
<accession>A0A2X1QLK9</accession>
<feature type="transmembrane region" description="Helical" evidence="1">
    <location>
        <begin position="20"/>
        <end position="40"/>
    </location>
</feature>
<name>A0A2X1QLK9_HAEIF</name>
<gene>
    <name evidence="2" type="ORF">NCTC11872_00747</name>
</gene>
<evidence type="ECO:0000313" key="2">
    <source>
        <dbReference type="EMBL" id="SPX41152.1"/>
    </source>
</evidence>
<evidence type="ECO:0000313" key="3">
    <source>
        <dbReference type="Proteomes" id="UP000249936"/>
    </source>
</evidence>
<dbReference type="Proteomes" id="UP000249936">
    <property type="component" value="Unassembled WGS sequence"/>
</dbReference>
<organism evidence="2 3">
    <name type="scientific">Haemophilus influenzae</name>
    <dbReference type="NCBI Taxonomy" id="727"/>
    <lineage>
        <taxon>Bacteria</taxon>
        <taxon>Pseudomonadati</taxon>
        <taxon>Pseudomonadota</taxon>
        <taxon>Gammaproteobacteria</taxon>
        <taxon>Pasteurellales</taxon>
        <taxon>Pasteurellaceae</taxon>
        <taxon>Haemophilus</taxon>
    </lineage>
</organism>
<sequence>MTALSVLFMFISATVYKISMGYSVIVLLVGYTALATLSLAKLKVMQGDKFIIASLLCIILLIFFFIVYPTLAIFVSMFYDGDTFCATTSDANFNAELYCSSNYQFAFLIGLCGHRFYCIWFSLCTLYYAYRA</sequence>
<keyword evidence="1" id="KW-0472">Membrane</keyword>
<proteinExistence type="predicted"/>
<keyword evidence="1" id="KW-0812">Transmembrane</keyword>
<keyword evidence="1" id="KW-1133">Transmembrane helix</keyword>
<protein>
    <submittedName>
        <fullName evidence="2">Ferric transport system permease protein FbpB</fullName>
    </submittedName>
</protein>
<feature type="transmembrane region" description="Helical" evidence="1">
    <location>
        <begin position="52"/>
        <end position="79"/>
    </location>
</feature>
<dbReference type="AlphaFoldDB" id="A0A2X1QLK9"/>
<dbReference type="EMBL" id="UASK01000004">
    <property type="protein sequence ID" value="SPX41152.1"/>
    <property type="molecule type" value="Genomic_DNA"/>
</dbReference>
<feature type="transmembrane region" description="Helical" evidence="1">
    <location>
        <begin position="105"/>
        <end position="130"/>
    </location>
</feature>
<evidence type="ECO:0000256" key="1">
    <source>
        <dbReference type="SAM" id="Phobius"/>
    </source>
</evidence>